<evidence type="ECO:0000313" key="2">
    <source>
        <dbReference type="Proteomes" id="UP000327179"/>
    </source>
</evidence>
<gene>
    <name evidence="1" type="ORF">FXN65_08530</name>
</gene>
<accession>A0A5J6QKG0</accession>
<dbReference type="RefSeq" id="WP_151132650.1">
    <property type="nucleotide sequence ID" value="NZ_CP043311.1"/>
</dbReference>
<protein>
    <submittedName>
        <fullName evidence="1">Uncharacterized protein</fullName>
    </submittedName>
</protein>
<dbReference type="KEGG" id="plal:FXN65_08530"/>
<keyword evidence="2" id="KW-1185">Reference proteome</keyword>
<proteinExistence type="predicted"/>
<organism evidence="1 2">
    <name type="scientific">Metapseudomonas lalkuanensis</name>
    <dbReference type="NCBI Taxonomy" id="2604832"/>
    <lineage>
        <taxon>Bacteria</taxon>
        <taxon>Pseudomonadati</taxon>
        <taxon>Pseudomonadota</taxon>
        <taxon>Gammaproteobacteria</taxon>
        <taxon>Pseudomonadales</taxon>
        <taxon>Pseudomonadaceae</taxon>
        <taxon>Metapseudomonas</taxon>
    </lineage>
</organism>
<sequence>MTELDTRLIGQWRRSTEAAAAKGYASHLHFQANGLYFGQASPPDTFTWWDGGTWAIHAPGRLALSTANDAVVAYSYQLDHDILTITDASGCRITYHRDA</sequence>
<evidence type="ECO:0000313" key="1">
    <source>
        <dbReference type="EMBL" id="QEY62112.1"/>
    </source>
</evidence>
<dbReference type="AlphaFoldDB" id="A0A5J6QKG0"/>
<name>A0A5J6QKG0_9GAMM</name>
<dbReference type="EMBL" id="CP043311">
    <property type="protein sequence ID" value="QEY62112.1"/>
    <property type="molecule type" value="Genomic_DNA"/>
</dbReference>
<reference evidence="1 2" key="1">
    <citation type="submission" date="2019-08" db="EMBL/GenBank/DDBJ databases">
        <title>Whole-genome Sequencing of e-waste polymer degrading bacterium Pseudomonas sp. strain PE08.</title>
        <authorList>
            <person name="Kirdat K."/>
            <person name="Debbarma P."/>
            <person name="Narawade N."/>
            <person name="Suyal D."/>
            <person name="Thorat V."/>
            <person name="Shouche Y."/>
            <person name="Goel R."/>
            <person name="Yadav A."/>
        </authorList>
    </citation>
    <scope>NUCLEOTIDE SEQUENCE [LARGE SCALE GENOMIC DNA]</scope>
    <source>
        <strain evidence="1 2">PE08</strain>
    </source>
</reference>
<dbReference type="Proteomes" id="UP000327179">
    <property type="component" value="Chromosome"/>
</dbReference>